<feature type="transmembrane region" description="Helical" evidence="1">
    <location>
        <begin position="59"/>
        <end position="77"/>
    </location>
</feature>
<dbReference type="OrthoDB" id="8582979at2"/>
<feature type="transmembrane region" description="Helical" evidence="1">
    <location>
        <begin position="179"/>
        <end position="200"/>
    </location>
</feature>
<evidence type="ECO:0000256" key="1">
    <source>
        <dbReference type="SAM" id="Phobius"/>
    </source>
</evidence>
<dbReference type="PANTHER" id="PTHR36832:SF2">
    <property type="entry name" value="INTEGRAL MEMBRANE PROTEIN"/>
    <property type="match status" value="1"/>
</dbReference>
<gene>
    <name evidence="2" type="ORF">A5886_002593</name>
</gene>
<keyword evidence="1" id="KW-0472">Membrane</keyword>
<keyword evidence="3" id="KW-1185">Reference proteome</keyword>
<dbReference type="RefSeq" id="WP_086275514.1">
    <property type="nucleotide sequence ID" value="NZ_NGKU01000001.1"/>
</dbReference>
<reference evidence="2 3" key="1">
    <citation type="submission" date="2017-05" db="EMBL/GenBank/DDBJ databases">
        <title>The Genome Sequence of Enterococcus sp. 8G7_MSG3316.</title>
        <authorList>
            <consortium name="The Broad Institute Genomics Platform"/>
            <consortium name="The Broad Institute Genomic Center for Infectious Diseases"/>
            <person name="Earl A."/>
            <person name="Manson A."/>
            <person name="Schwartman J."/>
            <person name="Gilmore M."/>
            <person name="Abouelleil A."/>
            <person name="Cao P."/>
            <person name="Chapman S."/>
            <person name="Cusick C."/>
            <person name="Shea T."/>
            <person name="Young S."/>
            <person name="Neafsey D."/>
            <person name="Nusbaum C."/>
            <person name="Birren B."/>
        </authorList>
    </citation>
    <scope>NUCLEOTIDE SEQUENCE [LARGE SCALE GENOMIC DNA]</scope>
    <source>
        <strain evidence="2 3">8G7_MSG3316</strain>
    </source>
</reference>
<feature type="transmembrane region" description="Helical" evidence="1">
    <location>
        <begin position="116"/>
        <end position="134"/>
    </location>
</feature>
<protein>
    <recommendedName>
        <fullName evidence="4">ABC transporter permease</fullName>
    </recommendedName>
</protein>
<evidence type="ECO:0000313" key="3">
    <source>
        <dbReference type="Proteomes" id="UP000195043"/>
    </source>
</evidence>
<sequence>MNKYAALFRIRFIHTLQYRSAAIAGMATQFVWGMMEILAFHAFYQTEASAFPMTIQQTVSYIWMQQAFLSLFMLWFFESEIFEAITSGAIAYELARPLDLYDKWFCQSIANRLAKALLRCVPIFAIAFLLPAPYRLVLPANLATFWLFLLSLLLSLGVVVTVSQLIYISTFYTLSSVGVRVVVGAIGEFLAGGIVPIPFFPQPIRQLAELLPFAAMQNVPLRIYSGNLQGFDAGRSLLLQVFWLITLLLIGKWWLKKALKRVVVQGG</sequence>
<name>A0A242AA55_9ENTE</name>
<dbReference type="STRING" id="1834191.A5886_002593"/>
<dbReference type="Proteomes" id="UP000195043">
    <property type="component" value="Unassembled WGS sequence"/>
</dbReference>
<evidence type="ECO:0000313" key="2">
    <source>
        <dbReference type="EMBL" id="OTN77493.1"/>
    </source>
</evidence>
<feature type="transmembrane region" description="Helical" evidence="1">
    <location>
        <begin position="237"/>
        <end position="255"/>
    </location>
</feature>
<evidence type="ECO:0008006" key="4">
    <source>
        <dbReference type="Google" id="ProtNLM"/>
    </source>
</evidence>
<feature type="transmembrane region" description="Helical" evidence="1">
    <location>
        <begin position="21"/>
        <end position="44"/>
    </location>
</feature>
<organism evidence="2 3">
    <name type="scientific">Candidatus Enterococcus testudinis</name>
    <dbReference type="NCBI Taxonomy" id="1834191"/>
    <lineage>
        <taxon>Bacteria</taxon>
        <taxon>Bacillati</taxon>
        <taxon>Bacillota</taxon>
        <taxon>Bacilli</taxon>
        <taxon>Lactobacillales</taxon>
        <taxon>Enterococcaceae</taxon>
        <taxon>Enterococcus</taxon>
    </lineage>
</organism>
<dbReference type="AlphaFoldDB" id="A0A242AA55"/>
<keyword evidence="1" id="KW-1133">Transmembrane helix</keyword>
<comment type="caution">
    <text evidence="2">The sequence shown here is derived from an EMBL/GenBank/DDBJ whole genome shotgun (WGS) entry which is preliminary data.</text>
</comment>
<dbReference type="PANTHER" id="PTHR36832">
    <property type="entry name" value="SLR1174 PROTEIN-RELATED"/>
    <property type="match status" value="1"/>
</dbReference>
<proteinExistence type="predicted"/>
<keyword evidence="1" id="KW-0812">Transmembrane</keyword>
<dbReference type="EMBL" id="NGKU01000001">
    <property type="protein sequence ID" value="OTN77493.1"/>
    <property type="molecule type" value="Genomic_DNA"/>
</dbReference>
<feature type="transmembrane region" description="Helical" evidence="1">
    <location>
        <begin position="146"/>
        <end position="167"/>
    </location>
</feature>
<accession>A0A242AA55</accession>